<name>A0AAV4GL05_9GAST</name>
<feature type="transmembrane region" description="Helical" evidence="2">
    <location>
        <begin position="594"/>
        <end position="614"/>
    </location>
</feature>
<dbReference type="Pfam" id="PF07690">
    <property type="entry name" value="MFS_1"/>
    <property type="match status" value="2"/>
</dbReference>
<reference evidence="4 5" key="1">
    <citation type="journal article" date="2021" name="Elife">
        <title>Chloroplast acquisition without the gene transfer in kleptoplastic sea slugs, Plakobranchus ocellatus.</title>
        <authorList>
            <person name="Maeda T."/>
            <person name="Takahashi S."/>
            <person name="Yoshida T."/>
            <person name="Shimamura S."/>
            <person name="Takaki Y."/>
            <person name="Nagai Y."/>
            <person name="Toyoda A."/>
            <person name="Suzuki Y."/>
            <person name="Arimoto A."/>
            <person name="Ishii H."/>
            <person name="Satoh N."/>
            <person name="Nishiyama T."/>
            <person name="Hasebe M."/>
            <person name="Maruyama T."/>
            <person name="Minagawa J."/>
            <person name="Obokata J."/>
            <person name="Shigenobu S."/>
        </authorList>
    </citation>
    <scope>NUCLEOTIDE SEQUENCE [LARGE SCALE GENOMIC DNA]</scope>
</reference>
<feature type="transmembrane region" description="Helical" evidence="2">
    <location>
        <begin position="152"/>
        <end position="172"/>
    </location>
</feature>
<keyword evidence="5" id="KW-1185">Reference proteome</keyword>
<evidence type="ECO:0000313" key="5">
    <source>
        <dbReference type="Proteomes" id="UP000762676"/>
    </source>
</evidence>
<dbReference type="InterPro" id="IPR050327">
    <property type="entry name" value="Proton-linked_MCT"/>
</dbReference>
<feature type="transmembrane region" description="Helical" evidence="2">
    <location>
        <begin position="687"/>
        <end position="706"/>
    </location>
</feature>
<evidence type="ECO:0000259" key="3">
    <source>
        <dbReference type="PROSITE" id="PS50850"/>
    </source>
</evidence>
<sequence>MRLPAEFDFESKKKKKKDDLDMGASAFEYGMKDSEKCEGKCCYDDDDEEEEEEDYYYDYPRHPTPPDGGWAWVVNFASFMCLLTVDGVCFSFPSLLPILVEHFGESATKTVWIGSTLSGTYLLAGFGLGMVFLPAVVAVGQWFDKKRAFATGLSYLGASVGMFLFPPLMAYLTEQYHWRSVLLFLAGIILNCAVWGSTFIPVEQWREANRHRRPINRKVEINRGDIMTALIESKKRERTISNGSLDNCVITRDNVLIKLDPKLFEGKRNNSIIARFRRQLGFSSQSLASSKNSLQGIPSIVIDAVNKDMDMKAKAAAAAAAANGRSSSFHNSPIYRPNGITRVQQLAGDGQEKRSSLPMIAKCSNPALLASTKLGDGVKAASKTAVDSDGAVLSSPVRVSKTRSCDAIPSNQMAPELIDSSGGGENPALTRSASDLQTHTRFLQFGPVDLENNDLRIQSIQLIPNGAHELAAAKAKGLRCRASRSESSTHSFGGFSYTGPGSAHASTVLYSSCTGSLPQIQANVEELELENSSDSQWSVLAQCVNAVMNMLQFRLLSNPVFALFAFSTFIAFLAMYIPFYWLPKKGETMGLPEIEQEFLISIIAATSAIGRLMAGWLSDRPWVSTFYIYFTTIFLSGVAMLCTPFCQSTTSLSLMAAFFGINIAASTTLRSILLIDFLGLEKLTKSFGLLSLVTGIAAMLGPTLAGEVMDQTNDIDKCFFLAGGLTILSGMIMLPNKCLKAFRDADSKMDIVGTPQLVQECGPITQTLTMEKLTATSVV</sequence>
<keyword evidence="2" id="KW-0472">Membrane</keyword>
<dbReference type="Gene3D" id="1.20.1250.20">
    <property type="entry name" value="MFS general substrate transporter like domains"/>
    <property type="match status" value="2"/>
</dbReference>
<keyword evidence="2" id="KW-1133">Transmembrane helix</keyword>
<dbReference type="PANTHER" id="PTHR11360:SF284">
    <property type="entry name" value="EG:103B4.3 PROTEIN-RELATED"/>
    <property type="match status" value="1"/>
</dbReference>
<dbReference type="InterPro" id="IPR020846">
    <property type="entry name" value="MFS_dom"/>
</dbReference>
<dbReference type="GO" id="GO:0008028">
    <property type="term" value="F:monocarboxylic acid transmembrane transporter activity"/>
    <property type="evidence" value="ECO:0007669"/>
    <property type="project" value="TreeGrafter"/>
</dbReference>
<feature type="transmembrane region" description="Helical" evidence="2">
    <location>
        <begin position="626"/>
        <end position="646"/>
    </location>
</feature>
<dbReference type="PANTHER" id="PTHR11360">
    <property type="entry name" value="MONOCARBOXYLATE TRANSPORTER"/>
    <property type="match status" value="1"/>
</dbReference>
<gene>
    <name evidence="4" type="ORF">ElyMa_000704100</name>
</gene>
<protein>
    <submittedName>
        <fullName evidence="4">Monocarboxylate transporter</fullName>
    </submittedName>
</protein>
<accession>A0AAV4GL05</accession>
<evidence type="ECO:0000313" key="4">
    <source>
        <dbReference type="EMBL" id="GFR85726.1"/>
    </source>
</evidence>
<evidence type="ECO:0000256" key="1">
    <source>
        <dbReference type="ARBA" id="ARBA00004141"/>
    </source>
</evidence>
<dbReference type="InterPro" id="IPR011701">
    <property type="entry name" value="MFS"/>
</dbReference>
<feature type="transmembrane region" description="Helical" evidence="2">
    <location>
        <begin position="560"/>
        <end position="582"/>
    </location>
</feature>
<dbReference type="InterPro" id="IPR036259">
    <property type="entry name" value="MFS_trans_sf"/>
</dbReference>
<comment type="subcellular location">
    <subcellularLocation>
        <location evidence="1">Membrane</location>
        <topology evidence="1">Multi-pass membrane protein</topology>
    </subcellularLocation>
</comment>
<dbReference type="EMBL" id="BMAT01001445">
    <property type="protein sequence ID" value="GFR85726.1"/>
    <property type="molecule type" value="Genomic_DNA"/>
</dbReference>
<dbReference type="AlphaFoldDB" id="A0AAV4GL05"/>
<feature type="transmembrane region" description="Helical" evidence="2">
    <location>
        <begin position="120"/>
        <end position="140"/>
    </location>
</feature>
<comment type="caution">
    <text evidence="4">The sequence shown here is derived from an EMBL/GenBank/DDBJ whole genome shotgun (WGS) entry which is preliminary data.</text>
</comment>
<feature type="transmembrane region" description="Helical" evidence="2">
    <location>
        <begin position="70"/>
        <end position="100"/>
    </location>
</feature>
<feature type="transmembrane region" description="Helical" evidence="2">
    <location>
        <begin position="178"/>
        <end position="202"/>
    </location>
</feature>
<dbReference type="SUPFAM" id="SSF103473">
    <property type="entry name" value="MFS general substrate transporter"/>
    <property type="match status" value="1"/>
</dbReference>
<dbReference type="Proteomes" id="UP000762676">
    <property type="component" value="Unassembled WGS sequence"/>
</dbReference>
<feature type="transmembrane region" description="Helical" evidence="2">
    <location>
        <begin position="652"/>
        <end position="675"/>
    </location>
</feature>
<feature type="domain" description="Major facilitator superfamily (MFS) profile" evidence="3">
    <location>
        <begin position="560"/>
        <end position="779"/>
    </location>
</feature>
<evidence type="ECO:0000256" key="2">
    <source>
        <dbReference type="SAM" id="Phobius"/>
    </source>
</evidence>
<keyword evidence="2" id="KW-0812">Transmembrane</keyword>
<organism evidence="4 5">
    <name type="scientific">Elysia marginata</name>
    <dbReference type="NCBI Taxonomy" id="1093978"/>
    <lineage>
        <taxon>Eukaryota</taxon>
        <taxon>Metazoa</taxon>
        <taxon>Spiralia</taxon>
        <taxon>Lophotrochozoa</taxon>
        <taxon>Mollusca</taxon>
        <taxon>Gastropoda</taxon>
        <taxon>Heterobranchia</taxon>
        <taxon>Euthyneura</taxon>
        <taxon>Panpulmonata</taxon>
        <taxon>Sacoglossa</taxon>
        <taxon>Placobranchoidea</taxon>
        <taxon>Plakobranchidae</taxon>
        <taxon>Elysia</taxon>
    </lineage>
</organism>
<proteinExistence type="predicted"/>
<feature type="transmembrane region" description="Helical" evidence="2">
    <location>
        <begin position="718"/>
        <end position="739"/>
    </location>
</feature>
<dbReference type="GO" id="GO:0016020">
    <property type="term" value="C:membrane"/>
    <property type="evidence" value="ECO:0007669"/>
    <property type="project" value="UniProtKB-SubCell"/>
</dbReference>
<dbReference type="PROSITE" id="PS50850">
    <property type="entry name" value="MFS"/>
    <property type="match status" value="1"/>
</dbReference>